<reference evidence="1" key="1">
    <citation type="submission" date="2020-05" db="EMBL/GenBank/DDBJ databases">
        <title>Large-scale comparative analyses of tick genomes elucidate their genetic diversity and vector capacities.</title>
        <authorList>
            <person name="Jia N."/>
            <person name="Wang J."/>
            <person name="Shi W."/>
            <person name="Du L."/>
            <person name="Sun Y."/>
            <person name="Zhan W."/>
            <person name="Jiang J."/>
            <person name="Wang Q."/>
            <person name="Zhang B."/>
            <person name="Ji P."/>
            <person name="Sakyi L.B."/>
            <person name="Cui X."/>
            <person name="Yuan T."/>
            <person name="Jiang B."/>
            <person name="Yang W."/>
            <person name="Lam T.T.-Y."/>
            <person name="Chang Q."/>
            <person name="Ding S."/>
            <person name="Wang X."/>
            <person name="Zhu J."/>
            <person name="Ruan X."/>
            <person name="Zhao L."/>
            <person name="Wei J."/>
            <person name="Que T."/>
            <person name="Du C."/>
            <person name="Cheng J."/>
            <person name="Dai P."/>
            <person name="Han X."/>
            <person name="Huang E."/>
            <person name="Gao Y."/>
            <person name="Liu J."/>
            <person name="Shao H."/>
            <person name="Ye R."/>
            <person name="Li L."/>
            <person name="Wei W."/>
            <person name="Wang X."/>
            <person name="Wang C."/>
            <person name="Yang T."/>
            <person name="Huo Q."/>
            <person name="Li W."/>
            <person name="Guo W."/>
            <person name="Chen H."/>
            <person name="Zhou L."/>
            <person name="Ni X."/>
            <person name="Tian J."/>
            <person name="Zhou Y."/>
            <person name="Sheng Y."/>
            <person name="Liu T."/>
            <person name="Pan Y."/>
            <person name="Xia L."/>
            <person name="Li J."/>
            <person name="Zhao F."/>
            <person name="Cao W."/>
        </authorList>
    </citation>
    <scope>NUCLEOTIDE SEQUENCE</scope>
    <source>
        <strain evidence="1">Dsil-2018</strain>
    </source>
</reference>
<dbReference type="EMBL" id="CM023476">
    <property type="protein sequence ID" value="KAH7942111.1"/>
    <property type="molecule type" value="Genomic_DNA"/>
</dbReference>
<comment type="caution">
    <text evidence="1">The sequence shown here is derived from an EMBL/GenBank/DDBJ whole genome shotgun (WGS) entry which is preliminary data.</text>
</comment>
<keyword evidence="2" id="KW-1185">Reference proteome</keyword>
<evidence type="ECO:0000313" key="1">
    <source>
        <dbReference type="EMBL" id="KAH7942111.1"/>
    </source>
</evidence>
<dbReference type="Proteomes" id="UP000821865">
    <property type="component" value="Chromosome 7"/>
</dbReference>
<proteinExistence type="predicted"/>
<name>A0ACB8CHD3_DERSI</name>
<gene>
    <name evidence="1" type="ORF">HPB49_020663</name>
</gene>
<organism evidence="1 2">
    <name type="scientific">Dermacentor silvarum</name>
    <name type="common">Tick</name>
    <dbReference type="NCBI Taxonomy" id="543639"/>
    <lineage>
        <taxon>Eukaryota</taxon>
        <taxon>Metazoa</taxon>
        <taxon>Ecdysozoa</taxon>
        <taxon>Arthropoda</taxon>
        <taxon>Chelicerata</taxon>
        <taxon>Arachnida</taxon>
        <taxon>Acari</taxon>
        <taxon>Parasitiformes</taxon>
        <taxon>Ixodida</taxon>
        <taxon>Ixodoidea</taxon>
        <taxon>Ixodidae</taxon>
        <taxon>Rhipicephalinae</taxon>
        <taxon>Dermacentor</taxon>
    </lineage>
</organism>
<sequence length="628" mass="71169">MYNMCMRQEGSQIDMFKEFMRARGIIWPEKQDEPVPLVKALSDLAFNWNVNLWFSVKLLPSISKEKPRHIFLAPNELMLLWKATFSQMSKENFQIVYSELFKIFSNGTSSQPNPKIVSATYTMLDMVFNAFVPLCPCEARIPGLFPLRAIDSNSRIPIGSHLMETLNNATGIEPPVTMDDLVLVSDMSQFKNVYTFINTFDDMALRRHLSWLFVQAYGSVANPKAVVLVIQGSENHAKQERPRFCAAQAESSYRLLAAAMASVGLFSEEERRRISDHLTSIVKEAVEKTWAISWLDNETKQVAVEKFRNVRTVLWPSNQFLKAEALRKVYANFTDNAKSFTEYWIETRRSQRLMFGSEAAEEELLLGDSTQLPYAEFEHVLNRLSLSLGALASPLYYKNGTNAMLHGGLLYFYARALIAAIDSEGVKIDPQGKLVSSWLSQSVQDTFVQRTLSCLPGNASIFPEVPAMEVAYAAFNRHHQEHNIRLSEAAPAHHVSIAATGVEDYNYSSRSPPRPQPNHYPESRYERRFSYPRQPAATHQEPREDAFVPQRRDNAFQEYNAYRQPPDLTEEKVFFITACLATCATTPADNLYGGDCNKAVMNFAPFAKAFNCPAGSKMNPASKCTFYD</sequence>
<protein>
    <submittedName>
        <fullName evidence="1">Uncharacterized protein</fullName>
    </submittedName>
</protein>
<evidence type="ECO:0000313" key="2">
    <source>
        <dbReference type="Proteomes" id="UP000821865"/>
    </source>
</evidence>
<accession>A0ACB8CHD3</accession>